<dbReference type="PANTHER" id="PTHR30121">
    <property type="entry name" value="UNCHARACTERIZED PROTEIN YJGR-RELATED"/>
    <property type="match status" value="1"/>
</dbReference>
<feature type="region of interest" description="Disordered" evidence="1">
    <location>
        <begin position="692"/>
        <end position="752"/>
    </location>
</feature>
<dbReference type="SUPFAM" id="SSF52540">
    <property type="entry name" value="P-loop containing nucleoside triphosphate hydrolases"/>
    <property type="match status" value="1"/>
</dbReference>
<proteinExistence type="predicted"/>
<protein>
    <submittedName>
        <fullName evidence="2">AAA-like domain-containing protein</fullName>
    </submittedName>
</protein>
<dbReference type="AlphaFoldDB" id="A0A1M4WCJ6"/>
<dbReference type="EMBL" id="FQUL01000024">
    <property type="protein sequence ID" value="SHE78870.1"/>
    <property type="molecule type" value="Genomic_DNA"/>
</dbReference>
<evidence type="ECO:0000313" key="3">
    <source>
        <dbReference type="Proteomes" id="UP000184295"/>
    </source>
</evidence>
<dbReference type="RefSeq" id="WP_072791168.1">
    <property type="nucleotide sequence ID" value="NZ_FQUL01000024.1"/>
</dbReference>
<dbReference type="PANTHER" id="PTHR30121:SF6">
    <property type="entry name" value="SLR6007 PROTEIN"/>
    <property type="match status" value="1"/>
</dbReference>
<reference evidence="3" key="1">
    <citation type="submission" date="2016-11" db="EMBL/GenBank/DDBJ databases">
        <authorList>
            <person name="Varghese N."/>
            <person name="Submissions S."/>
        </authorList>
    </citation>
    <scope>NUCLEOTIDE SEQUENCE [LARGE SCALE GENOMIC DNA]</scope>
    <source>
        <strain evidence="3">DSM 19514</strain>
    </source>
</reference>
<organism evidence="2 3">
    <name type="scientific">Ferrithrix thermotolerans DSM 19514</name>
    <dbReference type="NCBI Taxonomy" id="1121881"/>
    <lineage>
        <taxon>Bacteria</taxon>
        <taxon>Bacillati</taxon>
        <taxon>Actinomycetota</taxon>
        <taxon>Acidimicrobiia</taxon>
        <taxon>Acidimicrobiales</taxon>
        <taxon>Acidimicrobiaceae</taxon>
        <taxon>Ferrithrix</taxon>
    </lineage>
</organism>
<dbReference type="Gene3D" id="3.40.50.300">
    <property type="entry name" value="P-loop containing nucleotide triphosphate hydrolases"/>
    <property type="match status" value="2"/>
</dbReference>
<evidence type="ECO:0000256" key="1">
    <source>
        <dbReference type="SAM" id="MobiDB-lite"/>
    </source>
</evidence>
<dbReference type="STRING" id="1121881.SAMN02745225_01624"/>
<dbReference type="InterPro" id="IPR051162">
    <property type="entry name" value="T4SS_component"/>
</dbReference>
<evidence type="ECO:0000313" key="2">
    <source>
        <dbReference type="EMBL" id="SHE78870.1"/>
    </source>
</evidence>
<feature type="compositionally biased region" description="Basic and acidic residues" evidence="1">
    <location>
        <begin position="713"/>
        <end position="734"/>
    </location>
</feature>
<gene>
    <name evidence="2" type="ORF">SAMN02745225_01624</name>
</gene>
<accession>A0A1M4WCJ6</accession>
<dbReference type="OrthoDB" id="3258326at2"/>
<sequence length="752" mass="81764">MIWLALALLLPVGIMLELVLAKAADARQQRQTLEAFELRFPTNLDTEGVEAFLGSISGLLPPWWRRWWHTPFVVSEIHADRHGARHRLLVPRAFTRHIEAAIAAHLPAVRYERSTVIRYPQLGSGAEYRLTNAERSLNVDSVILSSGLLSSLQPLFGEETIVVQTLLSPARPVLPARLATPAEREQATNLDDGVLLTSEAVSALRKKRSAPLLLATLRIGISGATPGRSRSLLRDVEASWHTTRAPGTLLKLRLLSGRSVARRITTVWRPLTAWPVLLNAEEATGLVGYPLEATALPGVSLASSRPLPVTAAVLTHGTVLGIGTHPRSVRSVAIDPGSRTYHSLVVGPTGSGKSVLLTHLAEHDARAGHALVVIDPKDGDLVDAVAARLPAERLEHTILFDPTDDRPVGFDPLRANPSERELVVDRVLGLMVDIWRENLGPRSVDILRHVLLTIASHPDLTMTEAPRLVVDQGFRRRVLAAHDPGEDVRAWWNWADNLGTAEWNAMTGAPLNKLRAFVGRSPVALVIGQASPAINFGRLLRDKQVILVRLPVGLLGDETTALLGAMLINQLWHAIAARAALPKTKRRPASVIIDEVGAVLRFPASSIDTMLTQARGYGVGVTLAAQHLGQIPADIRAAAMTNARTKATFATSRDDAGVFACEFGHGLTPEDIMGLDPYQAITTIYAGGQVQPPASIQTLPPERPLRSPSELRSLSRERWGVPRDQIDAARRARVEAPTNGDSPVGRRWRRPS</sequence>
<dbReference type="CDD" id="cd01127">
    <property type="entry name" value="TrwB_TraG_TraD_VirD4"/>
    <property type="match status" value="2"/>
</dbReference>
<keyword evidence="3" id="KW-1185">Reference proteome</keyword>
<dbReference type="Proteomes" id="UP000184295">
    <property type="component" value="Unassembled WGS sequence"/>
</dbReference>
<name>A0A1M4WCJ6_9ACTN</name>
<dbReference type="InterPro" id="IPR027417">
    <property type="entry name" value="P-loop_NTPase"/>
</dbReference>